<dbReference type="Pfam" id="PF00578">
    <property type="entry name" value="AhpC-TSA"/>
    <property type="match status" value="1"/>
</dbReference>
<dbReference type="AlphaFoldDB" id="A0A1I5M705"/>
<dbReference type="EMBL" id="FOWW01000001">
    <property type="protein sequence ID" value="SFP05309.1"/>
    <property type="molecule type" value="Genomic_DNA"/>
</dbReference>
<gene>
    <name evidence="4" type="ORF">SAMN05421810_101818</name>
</gene>
<dbReference type="STRING" id="587909.SAMN05421810_101818"/>
<evidence type="ECO:0000259" key="3">
    <source>
        <dbReference type="PROSITE" id="PS51352"/>
    </source>
</evidence>
<dbReference type="RefSeq" id="WP_208325944.1">
    <property type="nucleotide sequence ID" value="NZ_FOWW01000001.1"/>
</dbReference>
<organism evidence="4 5">
    <name type="scientific">Amycolatopsis arida</name>
    <dbReference type="NCBI Taxonomy" id="587909"/>
    <lineage>
        <taxon>Bacteria</taxon>
        <taxon>Bacillati</taxon>
        <taxon>Actinomycetota</taxon>
        <taxon>Actinomycetes</taxon>
        <taxon>Pseudonocardiales</taxon>
        <taxon>Pseudonocardiaceae</taxon>
        <taxon>Amycolatopsis</taxon>
    </lineage>
</organism>
<evidence type="ECO:0000256" key="1">
    <source>
        <dbReference type="SAM" id="MobiDB-lite"/>
    </source>
</evidence>
<evidence type="ECO:0000256" key="2">
    <source>
        <dbReference type="SAM" id="Phobius"/>
    </source>
</evidence>
<protein>
    <submittedName>
        <fullName evidence="4">Peroxiredoxin Q/BCP</fullName>
    </submittedName>
</protein>
<dbReference type="Gene3D" id="3.40.30.10">
    <property type="entry name" value="Glutaredoxin"/>
    <property type="match status" value="1"/>
</dbReference>
<dbReference type="GO" id="GO:0016209">
    <property type="term" value="F:antioxidant activity"/>
    <property type="evidence" value="ECO:0007669"/>
    <property type="project" value="InterPro"/>
</dbReference>
<dbReference type="PANTHER" id="PTHR42852:SF13">
    <property type="entry name" value="PROTEIN DIPZ"/>
    <property type="match status" value="1"/>
</dbReference>
<keyword evidence="2" id="KW-0812">Transmembrane</keyword>
<keyword evidence="5" id="KW-1185">Reference proteome</keyword>
<proteinExistence type="predicted"/>
<dbReference type="GO" id="GO:0016491">
    <property type="term" value="F:oxidoreductase activity"/>
    <property type="evidence" value="ECO:0007669"/>
    <property type="project" value="InterPro"/>
</dbReference>
<evidence type="ECO:0000313" key="4">
    <source>
        <dbReference type="EMBL" id="SFP05309.1"/>
    </source>
</evidence>
<dbReference type="PROSITE" id="PS51352">
    <property type="entry name" value="THIOREDOXIN_2"/>
    <property type="match status" value="1"/>
</dbReference>
<dbReference type="InterPro" id="IPR013766">
    <property type="entry name" value="Thioredoxin_domain"/>
</dbReference>
<name>A0A1I5M705_9PSEU</name>
<dbReference type="SUPFAM" id="SSF52833">
    <property type="entry name" value="Thioredoxin-like"/>
    <property type="match status" value="1"/>
</dbReference>
<keyword evidence="2" id="KW-1133">Transmembrane helix</keyword>
<accession>A0A1I5M705</accession>
<feature type="domain" description="Thioredoxin" evidence="3">
    <location>
        <begin position="90"/>
        <end position="246"/>
    </location>
</feature>
<dbReference type="InterPro" id="IPR000866">
    <property type="entry name" value="AhpC/TSA"/>
</dbReference>
<dbReference type="Proteomes" id="UP000198727">
    <property type="component" value="Unassembled WGS sequence"/>
</dbReference>
<feature type="region of interest" description="Disordered" evidence="1">
    <location>
        <begin position="74"/>
        <end position="101"/>
    </location>
</feature>
<dbReference type="PANTHER" id="PTHR42852">
    <property type="entry name" value="THIOL:DISULFIDE INTERCHANGE PROTEIN DSBE"/>
    <property type="match status" value="1"/>
</dbReference>
<feature type="transmembrane region" description="Helical" evidence="2">
    <location>
        <begin position="48"/>
        <end position="67"/>
    </location>
</feature>
<dbReference type="InterPro" id="IPR036249">
    <property type="entry name" value="Thioredoxin-like_sf"/>
</dbReference>
<sequence length="247" mass="26161">MSKTSARTRAKRSATGKNSRDTTSRTRPPTTGAVAKARGSSRGPRRGALIAGALVTAFAVVVLYLVYQSSEPSPDTSAGGSGYHHVAGEPGIGDTAPGFTLPSSNGGEVSLADYRGQSVLLYFQEGLMCQPCVDQITDLESNEAALTEAGVDEVVSISHDPIHQVARKAADEQLSTPWLSDPSQEVIHAYDAHKYGMMNETTAGHSFVLVGPDGTIQWRADYGGAPDYTMFVPTEKMLADLAQERAS</sequence>
<dbReference type="InterPro" id="IPR050553">
    <property type="entry name" value="Thioredoxin_ResA/DsbE_sf"/>
</dbReference>
<evidence type="ECO:0000313" key="5">
    <source>
        <dbReference type="Proteomes" id="UP000198727"/>
    </source>
</evidence>
<reference evidence="5" key="1">
    <citation type="submission" date="2016-10" db="EMBL/GenBank/DDBJ databases">
        <authorList>
            <person name="Varghese N."/>
            <person name="Submissions S."/>
        </authorList>
    </citation>
    <scope>NUCLEOTIDE SEQUENCE [LARGE SCALE GENOMIC DNA]</scope>
    <source>
        <strain evidence="5">CGMCC 4.5579</strain>
    </source>
</reference>
<feature type="compositionally biased region" description="Basic residues" evidence="1">
    <location>
        <begin position="1"/>
        <end position="14"/>
    </location>
</feature>
<feature type="region of interest" description="Disordered" evidence="1">
    <location>
        <begin position="1"/>
        <end position="44"/>
    </location>
</feature>
<keyword evidence="2" id="KW-0472">Membrane</keyword>